<comment type="caution">
    <text evidence="5">The sequence shown here is derived from an EMBL/GenBank/DDBJ whole genome shotgun (WGS) entry which is preliminary data.</text>
</comment>
<dbReference type="InterPro" id="IPR025295">
    <property type="entry name" value="eCIS_core_dom"/>
</dbReference>
<feature type="compositionally biased region" description="Low complexity" evidence="3">
    <location>
        <begin position="181"/>
        <end position="191"/>
    </location>
</feature>
<dbReference type="EMBL" id="AOGK01000012">
    <property type="protein sequence ID" value="MDG5976480.1"/>
    <property type="molecule type" value="Genomic_DNA"/>
</dbReference>
<reference evidence="5" key="1">
    <citation type="submission" date="2013-01" db="EMBL/GenBank/DDBJ databases">
        <title>Genome draft of Hydrogenophaga taeniospiralis 2K1.</title>
        <authorList>
            <person name="Gomila M."/>
            <person name="Lalucat J."/>
        </authorList>
    </citation>
    <scope>NUCLEOTIDE SEQUENCE</scope>
    <source>
        <strain evidence="5">CCUG 15921</strain>
    </source>
</reference>
<evidence type="ECO:0000256" key="1">
    <source>
        <dbReference type="ARBA" id="ARBA00022679"/>
    </source>
</evidence>
<dbReference type="Pfam" id="PF13699">
    <property type="entry name" value="eCIS_core"/>
    <property type="match status" value="1"/>
</dbReference>
<dbReference type="Pfam" id="PF20085">
    <property type="entry name" value="TGL"/>
    <property type="match status" value="1"/>
</dbReference>
<keyword evidence="6" id="KW-1185">Reference proteome</keyword>
<dbReference type="AlphaFoldDB" id="A0A9X4NRL2"/>
<feature type="domain" description="eCIS core" evidence="4">
    <location>
        <begin position="93"/>
        <end position="170"/>
    </location>
</feature>
<sequence length="465" mass="49800">MPMNAAPLQVAPAKAAGTSVAHGVLQRKLMVGGTSDPLEQQADRAADLALVAAPRAATARTVPHIQRMASQPAAGVGTAPMSVNHALAQSGRPLESSLRQDMEHRLGHDFSRVRIHTGPAAESSAREVSARAYTVGQSVVFNTSQFEPHSLSGRRLIAHELTHVVQQDGGTRQVQRKPSPAAEGAAQAGEENPAWQFGRTKEGSGFRMNPALWLVTYHLRSSPGTIAITNGSGRTALENVQRHLASHPTWRNDATIERIEVTLVPKASAAAAAQDLMSSTAKKRYSFECFTAAALIQFVGVFRSLQAADPATAVAKFDRSHSDISVTIPFSGNPGVRMGGSALVFNMASLPDFSLRKLLDSSTDMGLQRGDWVFLDNKKFITSGAFQGENATYLGKKRFFGHGMGVFTVKEYAQRLRRDHRVKLTEDQILDQVRVGPRFRAPDPAATASGSTPPTSAGSTPPTSP</sequence>
<evidence type="ECO:0000256" key="2">
    <source>
        <dbReference type="ARBA" id="ARBA00022969"/>
    </source>
</evidence>
<keyword evidence="1" id="KW-0808">Transferase</keyword>
<accession>A0A9X4NRL2</accession>
<keyword evidence="2" id="KW-0749">Sporulation</keyword>
<evidence type="ECO:0000256" key="3">
    <source>
        <dbReference type="SAM" id="MobiDB-lite"/>
    </source>
</evidence>
<proteinExistence type="predicted"/>
<dbReference type="Proteomes" id="UP001152876">
    <property type="component" value="Unassembled WGS sequence"/>
</dbReference>
<evidence type="ECO:0000313" key="5">
    <source>
        <dbReference type="EMBL" id="MDG5976480.1"/>
    </source>
</evidence>
<dbReference type="GO" id="GO:0003810">
    <property type="term" value="F:protein-glutamine gamma-glutamyltransferase activity"/>
    <property type="evidence" value="ECO:0007669"/>
    <property type="project" value="InterPro"/>
</dbReference>
<protein>
    <recommendedName>
        <fullName evidence="4">eCIS core domain-containing protein</fullName>
    </recommendedName>
</protein>
<feature type="compositionally biased region" description="Low complexity" evidence="3">
    <location>
        <begin position="442"/>
        <end position="465"/>
    </location>
</feature>
<dbReference type="GO" id="GO:0030435">
    <property type="term" value="P:sporulation resulting in formation of a cellular spore"/>
    <property type="evidence" value="ECO:0007669"/>
    <property type="project" value="UniProtKB-KW"/>
</dbReference>
<organism evidence="5 6">
    <name type="scientific">Hydrogenophaga taeniospiralis CCUG 15921</name>
    <dbReference type="NCBI Taxonomy" id="1281780"/>
    <lineage>
        <taxon>Bacteria</taxon>
        <taxon>Pseudomonadati</taxon>
        <taxon>Pseudomonadota</taxon>
        <taxon>Betaproteobacteria</taxon>
        <taxon>Burkholderiales</taxon>
        <taxon>Comamonadaceae</taxon>
        <taxon>Hydrogenophaga</taxon>
    </lineage>
</organism>
<dbReference type="InterPro" id="IPR020916">
    <property type="entry name" value="Gln_gamma-glutamylTfrase_bac"/>
</dbReference>
<feature type="region of interest" description="Disordered" evidence="3">
    <location>
        <begin position="435"/>
        <end position="465"/>
    </location>
</feature>
<name>A0A9X4NRL2_9BURK</name>
<evidence type="ECO:0000313" key="6">
    <source>
        <dbReference type="Proteomes" id="UP001152876"/>
    </source>
</evidence>
<gene>
    <name evidence="5" type="ORF">H010_14531</name>
</gene>
<evidence type="ECO:0000259" key="4">
    <source>
        <dbReference type="Pfam" id="PF13699"/>
    </source>
</evidence>
<feature type="region of interest" description="Disordered" evidence="3">
    <location>
        <begin position="167"/>
        <end position="191"/>
    </location>
</feature>